<keyword evidence="3 6" id="KW-0808">Transferase</keyword>
<organism evidence="6 7">
    <name type="scientific">Thermoflexibacter ruber</name>
    <dbReference type="NCBI Taxonomy" id="1003"/>
    <lineage>
        <taxon>Bacteria</taxon>
        <taxon>Pseudomonadati</taxon>
        <taxon>Bacteroidota</taxon>
        <taxon>Cytophagia</taxon>
        <taxon>Cytophagales</taxon>
        <taxon>Thermoflexibacteraceae</taxon>
        <taxon>Thermoflexibacter</taxon>
    </lineage>
</organism>
<dbReference type="Pfam" id="PF01555">
    <property type="entry name" value="N6_N4_Mtase"/>
    <property type="match status" value="1"/>
</dbReference>
<accession>A0A1I2G237</accession>
<sequence>MQNIDYWIYNQSSYGLAELADNSISALVTDPPYGISFQNSYWDRDLPDKQIWTDSLRVLKSGGFGLVFSSIRLMHRLMVSLEDSGFLIKDVLFWAYLNGMPKSRDIALDIDKELGVESKVVGQYTYVQGYKKGGAEDYYAKEGKNKHEPTSKTALKYKGAGLGIKPAYEPIILIQKPLEKGLTVAKNIIKHQVGALNLEETRIPYEEGEGKVGHNPHPKGRVTANILRTEELNDGYDKFFLVPKVRQHAEDFNIHPTKKPTHLMSHLVKLVSFEGQTVLDPFMGSGSTGVACIENNRQFIGYELDKTYFDIAQKRLEIAKHQFVC</sequence>
<evidence type="ECO:0000256" key="1">
    <source>
        <dbReference type="ARBA" id="ARBA00006594"/>
    </source>
</evidence>
<dbReference type="GO" id="GO:0003677">
    <property type="term" value="F:DNA binding"/>
    <property type="evidence" value="ECO:0007669"/>
    <property type="project" value="InterPro"/>
</dbReference>
<dbReference type="InterPro" id="IPR029063">
    <property type="entry name" value="SAM-dependent_MTases_sf"/>
</dbReference>
<dbReference type="EC" id="2.1.1.-" evidence="4"/>
<dbReference type="InterPro" id="IPR002941">
    <property type="entry name" value="DNA_methylase_N4/N6"/>
</dbReference>
<dbReference type="PANTHER" id="PTHR13370:SF3">
    <property type="entry name" value="TRNA (GUANINE(10)-N2)-METHYLTRANSFERASE HOMOLOG"/>
    <property type="match status" value="1"/>
</dbReference>
<keyword evidence="2 6" id="KW-0489">Methyltransferase</keyword>
<evidence type="ECO:0000313" key="6">
    <source>
        <dbReference type="EMBL" id="SFF10836.1"/>
    </source>
</evidence>
<evidence type="ECO:0000256" key="4">
    <source>
        <dbReference type="RuleBase" id="RU362026"/>
    </source>
</evidence>
<comment type="similarity">
    <text evidence="1 4">Belongs to the N(4)/N(6)-methyltransferase family.</text>
</comment>
<dbReference type="SUPFAM" id="SSF53335">
    <property type="entry name" value="S-adenosyl-L-methionine-dependent methyltransferases"/>
    <property type="match status" value="1"/>
</dbReference>
<dbReference type="RefSeq" id="WP_091544929.1">
    <property type="nucleotide sequence ID" value="NZ_FONY01000016.1"/>
</dbReference>
<evidence type="ECO:0000259" key="5">
    <source>
        <dbReference type="Pfam" id="PF01555"/>
    </source>
</evidence>
<reference evidence="6 7" key="1">
    <citation type="submission" date="2016-10" db="EMBL/GenBank/DDBJ databases">
        <authorList>
            <person name="de Groot N.N."/>
        </authorList>
    </citation>
    <scope>NUCLEOTIDE SEQUENCE [LARGE SCALE GENOMIC DNA]</scope>
    <source>
        <strain>GEY</strain>
        <strain evidence="7">DSM 9560</strain>
    </source>
</reference>
<feature type="domain" description="DNA methylase N-4/N-6" evidence="5">
    <location>
        <begin position="25"/>
        <end position="314"/>
    </location>
</feature>
<dbReference type="GO" id="GO:0009007">
    <property type="term" value="F:site-specific DNA-methyltransferase (adenine-specific) activity"/>
    <property type="evidence" value="ECO:0007669"/>
    <property type="project" value="TreeGrafter"/>
</dbReference>
<dbReference type="GO" id="GO:0008170">
    <property type="term" value="F:N-methyltransferase activity"/>
    <property type="evidence" value="ECO:0007669"/>
    <property type="project" value="InterPro"/>
</dbReference>
<gene>
    <name evidence="6" type="ORF">SAMN04488541_101619</name>
</gene>
<dbReference type="OrthoDB" id="1273118at2"/>
<dbReference type="STRING" id="1003.SAMN04488541_101619"/>
<name>A0A1I2G237_9BACT</name>
<keyword evidence="7" id="KW-1185">Reference proteome</keyword>
<dbReference type="GO" id="GO:0032259">
    <property type="term" value="P:methylation"/>
    <property type="evidence" value="ECO:0007669"/>
    <property type="project" value="UniProtKB-KW"/>
</dbReference>
<dbReference type="InterPro" id="IPR001091">
    <property type="entry name" value="RM_Methyltransferase"/>
</dbReference>
<dbReference type="Proteomes" id="UP000199513">
    <property type="component" value="Unassembled WGS sequence"/>
</dbReference>
<dbReference type="PRINTS" id="PR00508">
    <property type="entry name" value="S21N4MTFRASE"/>
</dbReference>
<evidence type="ECO:0000313" key="7">
    <source>
        <dbReference type="Proteomes" id="UP000199513"/>
    </source>
</evidence>
<proteinExistence type="inferred from homology"/>
<dbReference type="PANTHER" id="PTHR13370">
    <property type="entry name" value="RNA METHYLASE-RELATED"/>
    <property type="match status" value="1"/>
</dbReference>
<dbReference type="AlphaFoldDB" id="A0A1I2G237"/>
<dbReference type="InterPro" id="IPR002052">
    <property type="entry name" value="DNA_methylase_N6_adenine_CS"/>
</dbReference>
<dbReference type="Gene3D" id="3.40.50.150">
    <property type="entry name" value="Vaccinia Virus protein VP39"/>
    <property type="match status" value="1"/>
</dbReference>
<dbReference type="PROSITE" id="PS00092">
    <property type="entry name" value="N6_MTASE"/>
    <property type="match status" value="1"/>
</dbReference>
<evidence type="ECO:0000256" key="2">
    <source>
        <dbReference type="ARBA" id="ARBA00022603"/>
    </source>
</evidence>
<dbReference type="GO" id="GO:0005737">
    <property type="term" value="C:cytoplasm"/>
    <property type="evidence" value="ECO:0007669"/>
    <property type="project" value="TreeGrafter"/>
</dbReference>
<protein>
    <recommendedName>
        <fullName evidence="4">Methyltransferase</fullName>
        <ecNumber evidence="4">2.1.1.-</ecNumber>
    </recommendedName>
</protein>
<dbReference type="EMBL" id="FONY01000016">
    <property type="protein sequence ID" value="SFF10836.1"/>
    <property type="molecule type" value="Genomic_DNA"/>
</dbReference>
<evidence type="ECO:0000256" key="3">
    <source>
        <dbReference type="ARBA" id="ARBA00022679"/>
    </source>
</evidence>